<dbReference type="Gene3D" id="3.30.70.330">
    <property type="match status" value="1"/>
</dbReference>
<sequence length="120" mass="12734">MENKLYVGNLSYSVTEDSLHSLFAEAGSVQSVALIKDRDTGRSKGFAFVEMNSQEDAQKAIEQFHGKDFDGRPLTVNIARPREDRPRGGGDRYDGGGRGGRSGGGRSGGGGGGGGRQRGW</sequence>
<dbReference type="Proteomes" id="UP000198771">
    <property type="component" value="Unassembled WGS sequence"/>
</dbReference>
<dbReference type="InterPro" id="IPR035979">
    <property type="entry name" value="RBD_domain_sf"/>
</dbReference>
<dbReference type="InterPro" id="IPR012677">
    <property type="entry name" value="Nucleotide-bd_a/b_plait_sf"/>
</dbReference>
<gene>
    <name evidence="4" type="ORF">SAMN05660653_00826</name>
</gene>
<dbReference type="InterPro" id="IPR000504">
    <property type="entry name" value="RRM_dom"/>
</dbReference>
<dbReference type="OrthoDB" id="9798855at2"/>
<dbReference type="AlphaFoldDB" id="A0A1G6B9R3"/>
<dbReference type="InterPro" id="IPR052462">
    <property type="entry name" value="SLIRP/GR-RBP-like"/>
</dbReference>
<proteinExistence type="predicted"/>
<dbReference type="RefSeq" id="WP_092117517.1">
    <property type="nucleotide sequence ID" value="NZ_FMXO01000004.1"/>
</dbReference>
<dbReference type="EMBL" id="FMXO01000004">
    <property type="protein sequence ID" value="SDB17361.1"/>
    <property type="molecule type" value="Genomic_DNA"/>
</dbReference>
<evidence type="ECO:0000313" key="5">
    <source>
        <dbReference type="Proteomes" id="UP000198771"/>
    </source>
</evidence>
<feature type="compositionally biased region" description="Basic and acidic residues" evidence="2">
    <location>
        <begin position="80"/>
        <end position="95"/>
    </location>
</feature>
<feature type="region of interest" description="Disordered" evidence="2">
    <location>
        <begin position="67"/>
        <end position="120"/>
    </location>
</feature>
<dbReference type="GO" id="GO:0003723">
    <property type="term" value="F:RNA binding"/>
    <property type="evidence" value="ECO:0007669"/>
    <property type="project" value="UniProtKB-KW"/>
</dbReference>
<dbReference type="Pfam" id="PF00076">
    <property type="entry name" value="RRM_1"/>
    <property type="match status" value="1"/>
</dbReference>
<keyword evidence="5" id="KW-1185">Reference proteome</keyword>
<dbReference type="PROSITE" id="PS50102">
    <property type="entry name" value="RRM"/>
    <property type="match status" value="1"/>
</dbReference>
<evidence type="ECO:0000256" key="1">
    <source>
        <dbReference type="ARBA" id="ARBA00022884"/>
    </source>
</evidence>
<feature type="domain" description="RRM" evidence="3">
    <location>
        <begin position="3"/>
        <end position="81"/>
    </location>
</feature>
<dbReference type="SUPFAM" id="SSF54928">
    <property type="entry name" value="RNA-binding domain, RBD"/>
    <property type="match status" value="1"/>
</dbReference>
<dbReference type="CDD" id="cd21608">
    <property type="entry name" value="RRM2_NsCP33_like"/>
    <property type="match status" value="1"/>
</dbReference>
<organism evidence="4 5">
    <name type="scientific">Desulfonatronum thiosulfatophilum</name>
    <dbReference type="NCBI Taxonomy" id="617002"/>
    <lineage>
        <taxon>Bacteria</taxon>
        <taxon>Pseudomonadati</taxon>
        <taxon>Thermodesulfobacteriota</taxon>
        <taxon>Desulfovibrionia</taxon>
        <taxon>Desulfovibrionales</taxon>
        <taxon>Desulfonatronaceae</taxon>
        <taxon>Desulfonatronum</taxon>
    </lineage>
</organism>
<evidence type="ECO:0000313" key="4">
    <source>
        <dbReference type="EMBL" id="SDB17361.1"/>
    </source>
</evidence>
<dbReference type="PANTHER" id="PTHR48027">
    <property type="entry name" value="HETEROGENEOUS NUCLEAR RIBONUCLEOPROTEIN 87F-RELATED"/>
    <property type="match status" value="1"/>
</dbReference>
<feature type="compositionally biased region" description="Gly residues" evidence="2">
    <location>
        <begin position="96"/>
        <end position="120"/>
    </location>
</feature>
<name>A0A1G6B9R3_9BACT</name>
<evidence type="ECO:0000259" key="3">
    <source>
        <dbReference type="PROSITE" id="PS50102"/>
    </source>
</evidence>
<reference evidence="4 5" key="1">
    <citation type="submission" date="2016-10" db="EMBL/GenBank/DDBJ databases">
        <authorList>
            <person name="de Groot N.N."/>
        </authorList>
    </citation>
    <scope>NUCLEOTIDE SEQUENCE [LARGE SCALE GENOMIC DNA]</scope>
    <source>
        <strain evidence="4 5">ASO4-2</strain>
    </source>
</reference>
<dbReference type="SMART" id="SM00360">
    <property type="entry name" value="RRM"/>
    <property type="match status" value="1"/>
</dbReference>
<protein>
    <submittedName>
        <fullName evidence="4">RNA recognition motif. (A.k.a. RRM, RBD, or RNP domain)</fullName>
    </submittedName>
</protein>
<accession>A0A1G6B9R3</accession>
<dbReference type="InterPro" id="IPR048289">
    <property type="entry name" value="RRM2_NsCP33-like"/>
</dbReference>
<dbReference type="STRING" id="617002.SAMN05660653_00826"/>
<keyword evidence="1" id="KW-0694">RNA-binding</keyword>
<evidence type="ECO:0000256" key="2">
    <source>
        <dbReference type="SAM" id="MobiDB-lite"/>
    </source>
</evidence>